<dbReference type="PANTHER" id="PTHR47027:SF20">
    <property type="entry name" value="REVERSE TRANSCRIPTASE-LIKE PROTEIN WITH RNA-DIRECTED DNA POLYMERASE DOMAIN"/>
    <property type="match status" value="1"/>
</dbReference>
<dbReference type="CDD" id="cd01650">
    <property type="entry name" value="RT_nLTR_like"/>
    <property type="match status" value="1"/>
</dbReference>
<feature type="non-terminal residue" evidence="2">
    <location>
        <position position="581"/>
    </location>
</feature>
<dbReference type="OrthoDB" id="412006at2759"/>
<dbReference type="PANTHER" id="PTHR47027">
    <property type="entry name" value="REVERSE TRANSCRIPTASE DOMAIN-CONTAINING PROTEIN"/>
    <property type="match status" value="1"/>
</dbReference>
<evidence type="ECO:0000313" key="2">
    <source>
        <dbReference type="EMBL" id="OMJ11865.1"/>
    </source>
</evidence>
<name>A0A1R1XB62_9FUNG</name>
<sequence length="581" mass="64747">MDTPASKKFVLKLGTGFQHAKVTNSTGSRYNKNTVSRMIDHIYCAGLNSRPNWCTANRYLDLSDHMPITAKWTLDALEVPAKKVKINAKKLLLAENSFVSHNRFTVLSIIEMGLNELFKDLIDTVCDQPARVGALDASGETINSADRNGQHFKRPKKIADQIMNNDSKSYWRYIKSYTGKSFQSIADGPVYDKNKNLITEKHEKIKIWTNHFGDLAKDTTGNSRSADKWENPISSDCDYYPDCDSSVIWPDITDALRDTPKNKAPEADGVPSEVWKSKMAEPTHTSSLAKLLSKIINIIYGTGGVPKCLGTFIVVTLCYIDYSKAYDRVPHMALLHKLRSVGIGGKLLNMIKGMYNAQKIAARVGNEVSNPTEYLSEVRQGCPASPILFDFYINDIFKGVRGVRVPGLTSRIPVLLFADDAVLLAESSADLQAALNTITEWSDTWEMAVNASKCGIMTISGELTTDMTLQGQKVNSTDQYTYLGYIMNSKRDVSRTIKNNKNKVRKAVYAAYSFLRRSDVLTALKIKFINSVLLPIGCYVGEKFVMSEARCKPTQSEIDKEIRMVANVGKSAAMERIRDGL</sequence>
<dbReference type="SUPFAM" id="SSF56672">
    <property type="entry name" value="DNA/RNA polymerases"/>
    <property type="match status" value="1"/>
</dbReference>
<dbReference type="InterPro" id="IPR000477">
    <property type="entry name" value="RT_dom"/>
</dbReference>
<reference evidence="3" key="1">
    <citation type="submission" date="2017-01" db="EMBL/GenBank/DDBJ databases">
        <authorList>
            <person name="Wang Y."/>
            <person name="White M."/>
            <person name="Kvist S."/>
            <person name="Moncalvo J.-M."/>
        </authorList>
    </citation>
    <scope>NUCLEOTIDE SEQUENCE [LARGE SCALE GENOMIC DNA]</scope>
    <source>
        <strain evidence="3">ID-206-W2</strain>
    </source>
</reference>
<evidence type="ECO:0000259" key="1">
    <source>
        <dbReference type="PROSITE" id="PS50878"/>
    </source>
</evidence>
<dbReference type="InterPro" id="IPR043502">
    <property type="entry name" value="DNA/RNA_pol_sf"/>
</dbReference>
<proteinExistence type="predicted"/>
<dbReference type="EMBL" id="LSSM01005825">
    <property type="protein sequence ID" value="OMJ11865.1"/>
    <property type="molecule type" value="Genomic_DNA"/>
</dbReference>
<comment type="caution">
    <text evidence="2">The sequence shown here is derived from an EMBL/GenBank/DDBJ whole genome shotgun (WGS) entry which is preliminary data.</text>
</comment>
<dbReference type="Proteomes" id="UP000187429">
    <property type="component" value="Unassembled WGS sequence"/>
</dbReference>
<dbReference type="Pfam" id="PF00078">
    <property type="entry name" value="RVT_1"/>
    <property type="match status" value="1"/>
</dbReference>
<keyword evidence="3" id="KW-1185">Reference proteome</keyword>
<keyword evidence="2" id="KW-0808">Transferase</keyword>
<evidence type="ECO:0000313" key="3">
    <source>
        <dbReference type="Proteomes" id="UP000187429"/>
    </source>
</evidence>
<protein>
    <submittedName>
        <fullName evidence="2">RNA-directed DNA polymerase from mobile element jockey</fullName>
    </submittedName>
</protein>
<keyword evidence="2" id="KW-0695">RNA-directed DNA polymerase</keyword>
<organism evidence="2 3">
    <name type="scientific">Smittium culicis</name>
    <dbReference type="NCBI Taxonomy" id="133412"/>
    <lineage>
        <taxon>Eukaryota</taxon>
        <taxon>Fungi</taxon>
        <taxon>Fungi incertae sedis</taxon>
        <taxon>Zoopagomycota</taxon>
        <taxon>Kickxellomycotina</taxon>
        <taxon>Harpellomycetes</taxon>
        <taxon>Harpellales</taxon>
        <taxon>Legeriomycetaceae</taxon>
        <taxon>Smittium</taxon>
    </lineage>
</organism>
<accession>A0A1R1XB62</accession>
<keyword evidence="2" id="KW-0548">Nucleotidyltransferase</keyword>
<dbReference type="AlphaFoldDB" id="A0A1R1XB62"/>
<dbReference type="PROSITE" id="PS50878">
    <property type="entry name" value="RT_POL"/>
    <property type="match status" value="1"/>
</dbReference>
<feature type="domain" description="Reverse transcriptase" evidence="1">
    <location>
        <begin position="245"/>
        <end position="487"/>
    </location>
</feature>
<gene>
    <name evidence="2" type="ORF">AYI69_g9669</name>
</gene>
<dbReference type="GO" id="GO:0003964">
    <property type="term" value="F:RNA-directed DNA polymerase activity"/>
    <property type="evidence" value="ECO:0007669"/>
    <property type="project" value="UniProtKB-KW"/>
</dbReference>